<accession>A0A484M7Y7</accession>
<gene>
    <name evidence="1" type="ORF">CCAM_LOCUS26300</name>
</gene>
<dbReference type="EMBL" id="OOIL02002764">
    <property type="protein sequence ID" value="VFQ84524.1"/>
    <property type="molecule type" value="Genomic_DNA"/>
</dbReference>
<organism evidence="1 2">
    <name type="scientific">Cuscuta campestris</name>
    <dbReference type="NCBI Taxonomy" id="132261"/>
    <lineage>
        <taxon>Eukaryota</taxon>
        <taxon>Viridiplantae</taxon>
        <taxon>Streptophyta</taxon>
        <taxon>Embryophyta</taxon>
        <taxon>Tracheophyta</taxon>
        <taxon>Spermatophyta</taxon>
        <taxon>Magnoliopsida</taxon>
        <taxon>eudicotyledons</taxon>
        <taxon>Gunneridae</taxon>
        <taxon>Pentapetalae</taxon>
        <taxon>asterids</taxon>
        <taxon>lamiids</taxon>
        <taxon>Solanales</taxon>
        <taxon>Convolvulaceae</taxon>
        <taxon>Cuscuteae</taxon>
        <taxon>Cuscuta</taxon>
        <taxon>Cuscuta subgen. Grammica</taxon>
        <taxon>Cuscuta sect. Cleistogrammica</taxon>
    </lineage>
</organism>
<reference evidence="1 2" key="1">
    <citation type="submission" date="2018-04" db="EMBL/GenBank/DDBJ databases">
        <authorList>
            <person name="Vogel A."/>
        </authorList>
    </citation>
    <scope>NUCLEOTIDE SEQUENCE [LARGE SCALE GENOMIC DNA]</scope>
</reference>
<keyword evidence="2" id="KW-1185">Reference proteome</keyword>
<sequence length="115" mass="12991">MREGFGGSWKDLFGRPCQLWAAAEVRSMEIARMTSIGGDVAQQRRSRDEFRPGTAHGQQRLIAPIPTWTSRPVVGFDLDRRTDKEYPGACRASFRCALHLRPTLRTVRRNICACG</sequence>
<dbReference type="AlphaFoldDB" id="A0A484M7Y7"/>
<evidence type="ECO:0000313" key="2">
    <source>
        <dbReference type="Proteomes" id="UP000595140"/>
    </source>
</evidence>
<name>A0A484M7Y7_9ASTE</name>
<dbReference type="Proteomes" id="UP000595140">
    <property type="component" value="Unassembled WGS sequence"/>
</dbReference>
<evidence type="ECO:0000313" key="1">
    <source>
        <dbReference type="EMBL" id="VFQ84524.1"/>
    </source>
</evidence>
<proteinExistence type="predicted"/>
<protein>
    <submittedName>
        <fullName evidence="1">Uncharacterized protein</fullName>
    </submittedName>
</protein>